<evidence type="ECO:0000313" key="6">
    <source>
        <dbReference type="Proteomes" id="UP000294498"/>
    </source>
</evidence>
<evidence type="ECO:0000256" key="2">
    <source>
        <dbReference type="SAM" id="MobiDB-lite"/>
    </source>
</evidence>
<dbReference type="AlphaFoldDB" id="A0A4R8DFF9"/>
<reference evidence="5 6" key="1">
    <citation type="submission" date="2019-03" db="EMBL/GenBank/DDBJ databases">
        <title>Genomic Encyclopedia of Type Strains, Phase IV (KMG-IV): sequencing the most valuable type-strain genomes for metagenomic binning, comparative biology and taxonomic classification.</title>
        <authorList>
            <person name="Goeker M."/>
        </authorList>
    </citation>
    <scope>NUCLEOTIDE SEQUENCE [LARGE SCALE GENOMIC DNA]</scope>
    <source>
        <strain evidence="5 6">DSM 100059</strain>
    </source>
</reference>
<dbReference type="RefSeq" id="WP_246073755.1">
    <property type="nucleotide sequence ID" value="NZ_SODV01000002.1"/>
</dbReference>
<evidence type="ECO:0000259" key="4">
    <source>
        <dbReference type="Pfam" id="PF03629"/>
    </source>
</evidence>
<dbReference type="PANTHER" id="PTHR22901">
    <property type="entry name" value="SIALATE O-ACETYLESTERASE"/>
    <property type="match status" value="1"/>
</dbReference>
<accession>A0A4R8DFF9</accession>
<dbReference type="PANTHER" id="PTHR22901:SF0">
    <property type="entry name" value="SIALATE O-ACETYLESTERASE"/>
    <property type="match status" value="1"/>
</dbReference>
<feature type="chain" id="PRO_5020844851" evidence="3">
    <location>
        <begin position="20"/>
        <end position="528"/>
    </location>
</feature>
<dbReference type="GO" id="GO:0005975">
    <property type="term" value="P:carbohydrate metabolic process"/>
    <property type="evidence" value="ECO:0007669"/>
    <property type="project" value="TreeGrafter"/>
</dbReference>
<organism evidence="5 6">
    <name type="scientific">Dinghuibacter silviterrae</name>
    <dbReference type="NCBI Taxonomy" id="1539049"/>
    <lineage>
        <taxon>Bacteria</taxon>
        <taxon>Pseudomonadati</taxon>
        <taxon>Bacteroidota</taxon>
        <taxon>Chitinophagia</taxon>
        <taxon>Chitinophagales</taxon>
        <taxon>Chitinophagaceae</taxon>
        <taxon>Dinghuibacter</taxon>
    </lineage>
</organism>
<dbReference type="EMBL" id="SODV01000002">
    <property type="protein sequence ID" value="TDW96329.1"/>
    <property type="molecule type" value="Genomic_DNA"/>
</dbReference>
<evidence type="ECO:0000256" key="1">
    <source>
        <dbReference type="ARBA" id="ARBA00022801"/>
    </source>
</evidence>
<comment type="caution">
    <text evidence="5">The sequence shown here is derived from an EMBL/GenBank/DDBJ whole genome shotgun (WGS) entry which is preliminary data.</text>
</comment>
<feature type="domain" description="Sialate O-acetylesterase" evidence="4">
    <location>
        <begin position="283"/>
        <end position="411"/>
    </location>
</feature>
<protein>
    <submittedName>
        <fullName evidence="5">Sialate O-acetylesterase</fullName>
    </submittedName>
</protein>
<sequence>MKKILFPILALLMISPVLPGAVRPPRRGELAPPRGPHGPAAAARGSQPATRRADGLRPAVTLTLAIVLQDNMVIQQNKPFKVWGAAPAGTTVEIQADWMSNPVTVIADRSDTFLGIIDVPRVAPGDYKPHTLTVRAGASVITLHNVLVGEVWFCSGQSNMQFSMITVLDSTSEIAAADHPSIRLFNTALNFSDHPLENVKGKWVPCSPETVKGFSAVAYYFGRKLQETLNVPVGLIFSGIGASAAQAYVPEEALAADTQLNRVYLQPYLSSPRSKEVIDGGFSFEKVTRPFLLYNALIHPFRHLSIRGICWYQGESNRMERDSYTRLTQTLVRCWRTGFAQGDLPFYYVQVAPYFYDKEDPTLADYAFFREAQERISDLDHTAMVVTMDVGESKNLHPINKKPVGERLAATALAGTYGLEGIVHSGPHYQCMEVRGRDVVIHFEPGTLSGGLKTIDGGAPLFFTMAGADKVFYPAVATIEGDHVVLHSDKVRKPLAARYAFTNYPVTNLENGAGWPAVPFRTDDWVEK</sequence>
<dbReference type="GO" id="GO:0001681">
    <property type="term" value="F:sialate O-acetylesterase activity"/>
    <property type="evidence" value="ECO:0007669"/>
    <property type="project" value="InterPro"/>
</dbReference>
<gene>
    <name evidence="5" type="ORF">EDB95_4155</name>
</gene>
<keyword evidence="6" id="KW-1185">Reference proteome</keyword>
<evidence type="ECO:0000256" key="3">
    <source>
        <dbReference type="SAM" id="SignalP"/>
    </source>
</evidence>
<proteinExistence type="predicted"/>
<feature type="signal peptide" evidence="3">
    <location>
        <begin position="1"/>
        <end position="19"/>
    </location>
</feature>
<dbReference type="SUPFAM" id="SSF52266">
    <property type="entry name" value="SGNH hydrolase"/>
    <property type="match status" value="1"/>
</dbReference>
<dbReference type="InterPro" id="IPR036514">
    <property type="entry name" value="SGNH_hydro_sf"/>
</dbReference>
<dbReference type="Pfam" id="PF03629">
    <property type="entry name" value="SASA"/>
    <property type="match status" value="1"/>
</dbReference>
<feature type="region of interest" description="Disordered" evidence="2">
    <location>
        <begin position="25"/>
        <end position="54"/>
    </location>
</feature>
<evidence type="ECO:0000313" key="5">
    <source>
        <dbReference type="EMBL" id="TDW96329.1"/>
    </source>
</evidence>
<dbReference type="InterPro" id="IPR005181">
    <property type="entry name" value="SASA"/>
</dbReference>
<dbReference type="Proteomes" id="UP000294498">
    <property type="component" value="Unassembled WGS sequence"/>
</dbReference>
<dbReference type="InterPro" id="IPR039329">
    <property type="entry name" value="SIAE"/>
</dbReference>
<keyword evidence="1" id="KW-0378">Hydrolase</keyword>
<keyword evidence="3" id="KW-0732">Signal</keyword>
<dbReference type="Gene3D" id="3.40.50.1110">
    <property type="entry name" value="SGNH hydrolase"/>
    <property type="match status" value="1"/>
</dbReference>
<name>A0A4R8DFF9_9BACT</name>